<dbReference type="InterPro" id="IPR011009">
    <property type="entry name" value="Kinase-like_dom_sf"/>
</dbReference>
<reference evidence="3" key="1">
    <citation type="submission" date="2023-06" db="EMBL/GenBank/DDBJ databases">
        <authorList>
            <consortium name="Lawrence Berkeley National Laboratory"/>
            <person name="Ahrendt S."/>
            <person name="Sahu N."/>
            <person name="Indic B."/>
            <person name="Wong-Bajracharya J."/>
            <person name="Merenyi Z."/>
            <person name="Ke H.-M."/>
            <person name="Monk M."/>
            <person name="Kocsube S."/>
            <person name="Drula E."/>
            <person name="Lipzen A."/>
            <person name="Balint B."/>
            <person name="Henrissat B."/>
            <person name="Andreopoulos B."/>
            <person name="Martin F.M."/>
            <person name="Harder C.B."/>
            <person name="Rigling D."/>
            <person name="Ford K.L."/>
            <person name="Foster G.D."/>
            <person name="Pangilinan J."/>
            <person name="Papanicolaou A."/>
            <person name="Barry K."/>
            <person name="LaButti K."/>
            <person name="Viragh M."/>
            <person name="Koriabine M."/>
            <person name="Yan M."/>
            <person name="Riley R."/>
            <person name="Champramary S."/>
            <person name="Plett K.L."/>
            <person name="Tsai I.J."/>
            <person name="Slot J."/>
            <person name="Sipos G."/>
            <person name="Plett J."/>
            <person name="Nagy L.G."/>
            <person name="Grigoriev I.V."/>
        </authorList>
    </citation>
    <scope>NUCLEOTIDE SEQUENCE</scope>
    <source>
        <strain evidence="3">FPL87.14</strain>
    </source>
</reference>
<evidence type="ECO:0000313" key="3">
    <source>
        <dbReference type="EMBL" id="KAK0445781.1"/>
    </source>
</evidence>
<dbReference type="GO" id="GO:0005524">
    <property type="term" value="F:ATP binding"/>
    <property type="evidence" value="ECO:0007669"/>
    <property type="project" value="InterPro"/>
</dbReference>
<feature type="compositionally biased region" description="Pro residues" evidence="1">
    <location>
        <begin position="393"/>
        <end position="402"/>
    </location>
</feature>
<comment type="caution">
    <text evidence="3">The sequence shown here is derived from an EMBL/GenBank/DDBJ whole genome shotgun (WGS) entry which is preliminary data.</text>
</comment>
<keyword evidence="4" id="KW-1185">Reference proteome</keyword>
<name>A0AA39JQ56_9AGAR</name>
<dbReference type="GO" id="GO:0004672">
    <property type="term" value="F:protein kinase activity"/>
    <property type="evidence" value="ECO:0007669"/>
    <property type="project" value="InterPro"/>
</dbReference>
<evidence type="ECO:0000313" key="4">
    <source>
        <dbReference type="Proteomes" id="UP001175226"/>
    </source>
</evidence>
<dbReference type="InterPro" id="IPR000719">
    <property type="entry name" value="Prot_kinase_dom"/>
</dbReference>
<proteinExistence type="predicted"/>
<sequence>MKRRQGLIRFLIPCFMPCRPRTKYLQTKLLSSLTPMDRPPTWGDFLDIRFEHHVDLAKRSHTNDTAPYSAITSPPAESFLRQSGPNPTIVPRILASFRSLLEEKEILDEPLPAGLVHLLGRFQRSLLSTTIYIEAEFLQCSVFPIVQEVIEELTNRAFTVKQGDLFPQYEQQGEQDWITVAFPILAPIKSAGTQAKRARVLFQHAKDMQQEHEYEPFVVQHNAKAICSRAWLQLSACDPASEYGILFSGLSAIVLERGLYAPNHHALHVSPHYHVFCDDNPPTHAGYEFINELNLCEKGIPLLAVMSYILLPCASVRQDVHPAIRNPVTEKVAQSFTRRMPAEMEETRTTQDETSAGVSLTFEHPDVARLPRHLYPQMLHDDPPDDAAAKLTPSPPQLPPPADVKLFQRITIGNVAQVWRGSLTDNQGSIISVVAKMYSQRDFEAMNKETRAYRLLSRHQVDNIAPSYYGTFTMPDDSWGAVILSDAGEASHCYSWDEAEMSAEELRTVWKYANALHSIGLHHHDLEPRNVAKDRNGILRILDFELSSLDRSCPCGELERLGYAFDELMEWR</sequence>
<dbReference type="AlphaFoldDB" id="A0AA39JQ56"/>
<protein>
    <recommendedName>
        <fullName evidence="2">Protein kinase domain-containing protein</fullName>
    </recommendedName>
</protein>
<accession>A0AA39JQ56</accession>
<dbReference type="PROSITE" id="PS50011">
    <property type="entry name" value="PROTEIN_KINASE_DOM"/>
    <property type="match status" value="1"/>
</dbReference>
<evidence type="ECO:0000259" key="2">
    <source>
        <dbReference type="PROSITE" id="PS50011"/>
    </source>
</evidence>
<feature type="domain" description="Protein kinase" evidence="2">
    <location>
        <begin position="404"/>
        <end position="572"/>
    </location>
</feature>
<evidence type="ECO:0000256" key="1">
    <source>
        <dbReference type="SAM" id="MobiDB-lite"/>
    </source>
</evidence>
<dbReference type="Proteomes" id="UP001175226">
    <property type="component" value="Unassembled WGS sequence"/>
</dbReference>
<organism evidence="3 4">
    <name type="scientific">Armillaria borealis</name>
    <dbReference type="NCBI Taxonomy" id="47425"/>
    <lineage>
        <taxon>Eukaryota</taxon>
        <taxon>Fungi</taxon>
        <taxon>Dikarya</taxon>
        <taxon>Basidiomycota</taxon>
        <taxon>Agaricomycotina</taxon>
        <taxon>Agaricomycetes</taxon>
        <taxon>Agaricomycetidae</taxon>
        <taxon>Agaricales</taxon>
        <taxon>Marasmiineae</taxon>
        <taxon>Physalacriaceae</taxon>
        <taxon>Armillaria</taxon>
    </lineage>
</organism>
<dbReference type="Gene3D" id="1.10.510.10">
    <property type="entry name" value="Transferase(Phosphotransferase) domain 1"/>
    <property type="match status" value="1"/>
</dbReference>
<gene>
    <name evidence="3" type="ORF">EV421DRAFT_2034285</name>
</gene>
<dbReference type="SUPFAM" id="SSF56112">
    <property type="entry name" value="Protein kinase-like (PK-like)"/>
    <property type="match status" value="1"/>
</dbReference>
<feature type="region of interest" description="Disordered" evidence="1">
    <location>
        <begin position="378"/>
        <end position="402"/>
    </location>
</feature>
<dbReference type="EMBL" id="JAUEPT010000015">
    <property type="protein sequence ID" value="KAK0445781.1"/>
    <property type="molecule type" value="Genomic_DNA"/>
</dbReference>